<organism evidence="2 3">
    <name type="scientific">Populus tomentosa</name>
    <name type="common">Chinese white poplar</name>
    <dbReference type="NCBI Taxonomy" id="118781"/>
    <lineage>
        <taxon>Eukaryota</taxon>
        <taxon>Viridiplantae</taxon>
        <taxon>Streptophyta</taxon>
        <taxon>Embryophyta</taxon>
        <taxon>Tracheophyta</taxon>
        <taxon>Spermatophyta</taxon>
        <taxon>Magnoliopsida</taxon>
        <taxon>eudicotyledons</taxon>
        <taxon>Gunneridae</taxon>
        <taxon>Pentapetalae</taxon>
        <taxon>rosids</taxon>
        <taxon>fabids</taxon>
        <taxon>Malpighiales</taxon>
        <taxon>Salicaceae</taxon>
        <taxon>Saliceae</taxon>
        <taxon>Populus</taxon>
    </lineage>
</organism>
<reference evidence="2" key="1">
    <citation type="journal article" date="2020" name="bioRxiv">
        <title>Hybrid origin of Populus tomentosa Carr. identified through genome sequencing and phylogenomic analysis.</title>
        <authorList>
            <person name="An X."/>
            <person name="Gao K."/>
            <person name="Chen Z."/>
            <person name="Li J."/>
            <person name="Yang X."/>
            <person name="Yang X."/>
            <person name="Zhou J."/>
            <person name="Guo T."/>
            <person name="Zhao T."/>
            <person name="Huang S."/>
            <person name="Miao D."/>
            <person name="Khan W.U."/>
            <person name="Rao P."/>
            <person name="Ye M."/>
            <person name="Lei B."/>
            <person name="Liao W."/>
            <person name="Wang J."/>
            <person name="Ji L."/>
            <person name="Li Y."/>
            <person name="Guo B."/>
            <person name="Mustafa N.S."/>
            <person name="Li S."/>
            <person name="Yun Q."/>
            <person name="Keller S.R."/>
            <person name="Mao J."/>
            <person name="Zhang R."/>
            <person name="Strauss S.H."/>
        </authorList>
    </citation>
    <scope>NUCLEOTIDE SEQUENCE</scope>
    <source>
        <strain evidence="2">GM15</strain>
        <tissue evidence="2">Leaf</tissue>
    </source>
</reference>
<name>A0A8X8CJS0_POPTO</name>
<feature type="region of interest" description="Disordered" evidence="1">
    <location>
        <begin position="145"/>
        <end position="166"/>
    </location>
</feature>
<evidence type="ECO:0000256" key="1">
    <source>
        <dbReference type="SAM" id="MobiDB-lite"/>
    </source>
</evidence>
<accession>A0A8X8CJS0</accession>
<protein>
    <submittedName>
        <fullName evidence="2">Uncharacterized protein</fullName>
    </submittedName>
</protein>
<dbReference type="OrthoDB" id="2384430at2759"/>
<proteinExistence type="predicted"/>
<evidence type="ECO:0000313" key="3">
    <source>
        <dbReference type="Proteomes" id="UP000886885"/>
    </source>
</evidence>
<dbReference type="PANTHER" id="PTHR36792">
    <property type="entry name" value="EXPRESSED PROTEIN"/>
    <property type="match status" value="1"/>
</dbReference>
<dbReference type="PANTHER" id="PTHR36792:SF15">
    <property type="entry name" value="SEL1 REPEAT-CONTAINING PROTEIN"/>
    <property type="match status" value="1"/>
</dbReference>
<evidence type="ECO:0000313" key="2">
    <source>
        <dbReference type="EMBL" id="KAG6765501.1"/>
    </source>
</evidence>
<dbReference type="EMBL" id="JAAWWB010000015">
    <property type="protein sequence ID" value="KAG6765501.1"/>
    <property type="molecule type" value="Genomic_DNA"/>
</dbReference>
<sequence>MENSSLILDGQKRVPLGLVVSDCAKRWFQDTLKEAKTGDITMQVLVGQMYFNGYGVPKDVEKISEELLLRISCIKQNGNGFKFIWSKDKILPSAVGIHIANCFVLPPNLFGCEFSILNDLHKLMFKGSDWMSRASKRRMSVWKVSDKRPGYNASDSDSDEVEDGRN</sequence>
<feature type="compositionally biased region" description="Acidic residues" evidence="1">
    <location>
        <begin position="156"/>
        <end position="166"/>
    </location>
</feature>
<dbReference type="AlphaFoldDB" id="A0A8X8CJS0"/>
<keyword evidence="3" id="KW-1185">Reference proteome</keyword>
<dbReference type="Proteomes" id="UP000886885">
    <property type="component" value="Chromosome 8A"/>
</dbReference>
<comment type="caution">
    <text evidence="2">The sequence shown here is derived from an EMBL/GenBank/DDBJ whole genome shotgun (WGS) entry which is preliminary data.</text>
</comment>
<gene>
    <name evidence="2" type="ORF">POTOM_029546</name>
</gene>